<dbReference type="Proteomes" id="UP000863257">
    <property type="component" value="Unassembled WGS sequence"/>
</dbReference>
<name>A0A8H9K583_VIBVL</name>
<reference evidence="1" key="1">
    <citation type="journal article" date="2018" name="Genome Biol.">
        <title>SKESA: strategic k-mer extension for scrupulous assemblies.</title>
        <authorList>
            <person name="Souvorov A."/>
            <person name="Agarwala R."/>
            <person name="Lipman D.J."/>
        </authorList>
    </citation>
    <scope>NUCLEOTIDE SEQUENCE</scope>
    <source>
        <strain evidence="1">BCW_3452</strain>
    </source>
</reference>
<dbReference type="AlphaFoldDB" id="A0A8H9K583"/>
<reference evidence="1" key="2">
    <citation type="submission" date="2019-01" db="EMBL/GenBank/DDBJ databases">
        <authorList>
            <consortium name="NCBI Pathogen Detection Project"/>
        </authorList>
    </citation>
    <scope>NUCLEOTIDE SEQUENCE</scope>
    <source>
        <strain evidence="1">BCW_3452</strain>
    </source>
</reference>
<accession>A0A8H9K583</accession>
<gene>
    <name evidence="1" type="ORF">I7730_00010</name>
</gene>
<dbReference type="EMBL" id="DACRBY010000001">
    <property type="protein sequence ID" value="HAS8538181.1"/>
    <property type="molecule type" value="Genomic_DNA"/>
</dbReference>
<evidence type="ECO:0000313" key="1">
    <source>
        <dbReference type="EMBL" id="HAS8538181.1"/>
    </source>
</evidence>
<organism evidence="1">
    <name type="scientific">Vibrio vulnificus</name>
    <dbReference type="NCBI Taxonomy" id="672"/>
    <lineage>
        <taxon>Bacteria</taxon>
        <taxon>Pseudomonadati</taxon>
        <taxon>Pseudomonadota</taxon>
        <taxon>Gammaproteobacteria</taxon>
        <taxon>Vibrionales</taxon>
        <taxon>Vibrionaceae</taxon>
        <taxon>Vibrio</taxon>
    </lineage>
</organism>
<protein>
    <submittedName>
        <fullName evidence="1">Uncharacterized protein</fullName>
    </submittedName>
</protein>
<proteinExistence type="predicted"/>
<comment type="caution">
    <text evidence="1">The sequence shown here is derived from an EMBL/GenBank/DDBJ whole genome shotgun (WGS) entry which is preliminary data.</text>
</comment>
<sequence length="282" mass="32032">MKTHLEPKLELVARDVGSEDVLLIGVLMTDKPFAGDKDIEGVEVYGMSSNSDGTIEVLVTHKKAKPLTNNYGYNTKLECLSALPTFDVWPRYENHDANRFGGYMYGRENQYFEEEATDLSRMAVVSVLSNSKKALGGIDGHKVFRTTKCIEYREGYQFTLEPDETCDVEKLFGGEGLIGMWRKPVWTLPTGETYRLNSTDAKLKRDVFKKSRIEILKDGKISDDTKERARNLNVSIHLDSDFVSYIKDMDTEGADLFKQYSNLISENEHECFSKMTRSALSK</sequence>